<gene>
    <name evidence="1" type="ORF">CURT_1672</name>
</gene>
<name>A0AAE7EBG5_9BACT</name>
<proteinExistence type="predicted"/>
<dbReference type="GeneID" id="77176581"/>
<dbReference type="RefSeq" id="WP_018713948.1">
    <property type="nucleotide sequence ID" value="NZ_CP053832.1"/>
</dbReference>
<evidence type="ECO:0000313" key="2">
    <source>
        <dbReference type="Proteomes" id="UP000509722"/>
    </source>
</evidence>
<dbReference type="Proteomes" id="UP000509722">
    <property type="component" value="Chromosome"/>
</dbReference>
<protein>
    <submittedName>
        <fullName evidence="1">Uncharacterized protein</fullName>
    </submittedName>
</protein>
<dbReference type="AlphaFoldDB" id="A0AAE7EBG5"/>
<dbReference type="EMBL" id="CP053832">
    <property type="protein sequence ID" value="QKF85100.1"/>
    <property type="molecule type" value="Genomic_DNA"/>
</dbReference>
<evidence type="ECO:0000313" key="1">
    <source>
        <dbReference type="EMBL" id="QKF85100.1"/>
    </source>
</evidence>
<organism evidence="1 2">
    <name type="scientific">Campylobacter ureolyticus</name>
    <dbReference type="NCBI Taxonomy" id="827"/>
    <lineage>
        <taxon>Bacteria</taxon>
        <taxon>Pseudomonadati</taxon>
        <taxon>Campylobacterota</taxon>
        <taxon>Epsilonproteobacteria</taxon>
        <taxon>Campylobacterales</taxon>
        <taxon>Campylobacteraceae</taxon>
        <taxon>Campylobacter</taxon>
    </lineage>
</organism>
<sequence length="169" mass="18869">MENARESVNLIKQDYGNNVGLINNATGKYLGIIEDAAEWVSNFTTTKDVLNAYSIKQLSKDTIIITHSAGNEDIFKANKINKEIGVKTPYNLISVGSPKSATDLKQSTKNVGANFITQINHKNDPVANGWLNKDASYEFDIKEPFKHSFKTYYPIIQNLLPKSITNETK</sequence>
<reference evidence="1 2" key="1">
    <citation type="submission" date="2020-05" db="EMBL/GenBank/DDBJ databases">
        <title>Complete genome sequencing of Campylobacter and Arcobacter type strains.</title>
        <authorList>
            <person name="Miller W.G."/>
            <person name="Yee E."/>
        </authorList>
    </citation>
    <scope>NUCLEOTIDE SEQUENCE [LARGE SCALE GENOMIC DNA]</scope>
    <source>
        <strain evidence="1 2">LMG 6451</strain>
    </source>
</reference>
<accession>A0AAE7EBG5</accession>